<dbReference type="RefSeq" id="WP_289269142.1">
    <property type="nucleotide sequence ID" value="NZ_OX365700.1"/>
</dbReference>
<dbReference type="Proteomes" id="UP001179121">
    <property type="component" value="Chromosome"/>
</dbReference>
<dbReference type="AlphaFoldDB" id="A0AA86N0P5"/>
<accession>A0AA86N0P5</accession>
<evidence type="ECO:0000313" key="1">
    <source>
        <dbReference type="EMBL" id="CAI4032420.1"/>
    </source>
</evidence>
<sequence>MAEEVVARYQVAGLDERERGFNRTVEVRCEQGRYRALLRYERLVLSTAWHPAHDGTIGDLIQLLQDRGYRQLKSRASFRGAAYLGSQDPWIEYPDPPQPAERGHWFSRLLGRLSFRGAHEGR</sequence>
<reference evidence="1" key="1">
    <citation type="submission" date="2022-10" db="EMBL/GenBank/DDBJ databases">
        <authorList>
            <person name="Koch H."/>
        </authorList>
    </citation>
    <scope>NUCLEOTIDE SEQUENCE</scope>
    <source>
        <strain evidence="1">DNF</strain>
    </source>
</reference>
<gene>
    <name evidence="1" type="ORF">DNFV4_02850</name>
</gene>
<keyword evidence="2" id="KW-1185">Reference proteome</keyword>
<organism evidence="1 2">
    <name type="scientific">Nitrospira tepida</name>
    <dbReference type="NCBI Taxonomy" id="2973512"/>
    <lineage>
        <taxon>Bacteria</taxon>
        <taxon>Pseudomonadati</taxon>
        <taxon>Nitrospirota</taxon>
        <taxon>Nitrospiria</taxon>
        <taxon>Nitrospirales</taxon>
        <taxon>Nitrospiraceae</taxon>
        <taxon>Nitrospira</taxon>
    </lineage>
</organism>
<name>A0AA86N0P5_9BACT</name>
<evidence type="ECO:0000313" key="2">
    <source>
        <dbReference type="Proteomes" id="UP001179121"/>
    </source>
</evidence>
<protein>
    <submittedName>
        <fullName evidence="1">Uncharacterized protein</fullName>
    </submittedName>
</protein>
<proteinExistence type="predicted"/>
<dbReference type="EMBL" id="OX365700">
    <property type="protein sequence ID" value="CAI4032420.1"/>
    <property type="molecule type" value="Genomic_DNA"/>
</dbReference>
<dbReference type="KEGG" id="nti:DNFV4_02850"/>